<keyword evidence="7" id="KW-1185">Reference proteome</keyword>
<sequence>MTEKSHRQSRKKGAEWTSHQPSKPTGVSSQPSDSFNFTDMFKSLQASQDVKNAQVFEDQKLMSEIGKIFFTSMMQFSSIMNSRSSSNKNIADNNLKNKGKVVGQNINADLNGSGSVNHNTGDTVDRDVGLTGQYRKAKNKKSKVKQQGTSASGNISSVSQDTVNRDNTADSSKVKSEGIYPQLTQKCINRGKGSASVNTSKYKLKQNEINKPKQNHEINKLREGDVNKVDEDDMKEGDYTISTQRDQTEVNLSDFQDPTPSNEDEEKQKLNLNIYRFINNCVSVNRFSTTDTVLPNAAVEDNIYNIPTLNSETNDTTNYSSSSDVDMLNNTATEDVLLMRCFGGDLDSVMKLKDCDLEFVDQVGRSAIHYAASSGNLDLVKYLVSNGVYIDKKDVKGWTPLFIAVVKNHVEIVDLLLSYGADLSLTLRHRCAPTRLTDAHSHAIHFAAIKSNLEITQSLLKKGVDINQKDSQGITPLSYACYRANQEYVAFLLERDANPTIQDVNGRTSFHSIALGGSLELAKLMHQKFGIHDTQDRWSLTPSKLAEIRGFTTLSEFLKKAGNETARFLGLPQTANSDPDDSEDSMYQLLSSTIASALNEPNSDQIYRCLLRLGPDVVKTLFELTLKVEKSGGVTTSDGKRPKTPGGVFFTLLKQMHLNNYITKEDYDYIRAAEKERLKSVNHINNVNANSKNYKGKNANMNNTLNKVNNNNTFNRVNNNRAGNNKASNRVKNKDKKL</sequence>
<dbReference type="InterPro" id="IPR038092">
    <property type="entry name" value="PHAX_RNA-binding_sf"/>
</dbReference>
<dbReference type="EMBL" id="AAGK01000005">
    <property type="protein sequence ID" value="EAN30915.1"/>
    <property type="molecule type" value="Genomic_DNA"/>
</dbReference>
<dbReference type="KEGG" id="tpv:TP03_0180"/>
<gene>
    <name evidence="6" type="ordered locus">TP03_0180</name>
</gene>
<keyword evidence="2 3" id="KW-0040">ANK repeat</keyword>
<evidence type="ECO:0000313" key="6">
    <source>
        <dbReference type="EMBL" id="EAN30915.1"/>
    </source>
</evidence>
<keyword evidence="1" id="KW-0677">Repeat</keyword>
<evidence type="ECO:0000256" key="3">
    <source>
        <dbReference type="PROSITE-ProRule" id="PRU00023"/>
    </source>
</evidence>
<dbReference type="Pfam" id="PF10258">
    <property type="entry name" value="PHAX_RNA-bd"/>
    <property type="match status" value="1"/>
</dbReference>
<dbReference type="PRINTS" id="PR01415">
    <property type="entry name" value="ANKYRIN"/>
</dbReference>
<dbReference type="eggNOG" id="KOG3948">
    <property type="taxonomic scope" value="Eukaryota"/>
</dbReference>
<evidence type="ECO:0000256" key="2">
    <source>
        <dbReference type="ARBA" id="ARBA00023043"/>
    </source>
</evidence>
<dbReference type="eggNOG" id="KOG0504">
    <property type="taxonomic scope" value="Eukaryota"/>
</dbReference>
<evidence type="ECO:0000256" key="4">
    <source>
        <dbReference type="SAM" id="MobiDB-lite"/>
    </source>
</evidence>
<evidence type="ECO:0000256" key="1">
    <source>
        <dbReference type="ARBA" id="ARBA00022737"/>
    </source>
</evidence>
<dbReference type="PROSITE" id="PS50297">
    <property type="entry name" value="ANK_REP_REGION"/>
    <property type="match status" value="4"/>
</dbReference>
<dbReference type="Proteomes" id="UP000001949">
    <property type="component" value="Unassembled WGS sequence"/>
</dbReference>
<feature type="compositionally biased region" description="Low complexity" evidence="4">
    <location>
        <begin position="710"/>
        <end position="728"/>
    </location>
</feature>
<feature type="compositionally biased region" description="Polar residues" evidence="4">
    <location>
        <begin position="109"/>
        <end position="122"/>
    </location>
</feature>
<feature type="compositionally biased region" description="Polar residues" evidence="4">
    <location>
        <begin position="240"/>
        <end position="261"/>
    </location>
</feature>
<feature type="compositionally biased region" description="Basic residues" evidence="4">
    <location>
        <begin position="135"/>
        <end position="144"/>
    </location>
</feature>
<dbReference type="VEuPathDB" id="PiroplasmaDB:TpMuguga_03g00180"/>
<accession>Q4N0G4</accession>
<feature type="repeat" description="ANK" evidence="3">
    <location>
        <begin position="472"/>
        <end position="504"/>
    </location>
</feature>
<feature type="compositionally biased region" description="Basic and acidic residues" evidence="4">
    <location>
        <begin position="163"/>
        <end position="175"/>
    </location>
</feature>
<dbReference type="InterPro" id="IPR036770">
    <property type="entry name" value="Ankyrin_rpt-contain_sf"/>
</dbReference>
<proteinExistence type="predicted"/>
<comment type="caution">
    <text evidence="6">The sequence shown here is derived from an EMBL/GenBank/DDBJ whole genome shotgun (WGS) entry which is preliminary data.</text>
</comment>
<feature type="region of interest" description="Disordered" evidence="4">
    <location>
        <begin position="109"/>
        <end position="175"/>
    </location>
</feature>
<dbReference type="OMA" id="DYTISTQ"/>
<feature type="region of interest" description="Disordered" evidence="4">
    <location>
        <begin position="1"/>
        <end position="34"/>
    </location>
</feature>
<dbReference type="AlphaFoldDB" id="Q4N0G4"/>
<feature type="region of interest" description="Disordered" evidence="4">
    <location>
        <begin position="239"/>
        <end position="266"/>
    </location>
</feature>
<name>Q4N0G4_THEPA</name>
<protein>
    <recommendedName>
        <fullName evidence="5">Phosphorylated adapter RNA export protein RNA-binding domain-containing protein</fullName>
    </recommendedName>
</protein>
<feature type="repeat" description="ANK" evidence="3">
    <location>
        <begin position="439"/>
        <end position="471"/>
    </location>
</feature>
<feature type="compositionally biased region" description="Polar residues" evidence="4">
    <location>
        <begin position="146"/>
        <end position="162"/>
    </location>
</feature>
<reference evidence="6 7" key="1">
    <citation type="journal article" date="2005" name="Science">
        <title>Genome sequence of Theileria parva, a bovine pathogen that transforms lymphocytes.</title>
        <authorList>
            <person name="Gardner M.J."/>
            <person name="Bishop R."/>
            <person name="Shah T."/>
            <person name="de Villiers E.P."/>
            <person name="Carlton J.M."/>
            <person name="Hall N."/>
            <person name="Ren Q."/>
            <person name="Paulsen I.T."/>
            <person name="Pain A."/>
            <person name="Berriman M."/>
            <person name="Wilson R.J.M."/>
            <person name="Sato S."/>
            <person name="Ralph S.A."/>
            <person name="Mann D.J."/>
            <person name="Xiong Z."/>
            <person name="Shallom S.J."/>
            <person name="Weidman J."/>
            <person name="Jiang L."/>
            <person name="Lynn J."/>
            <person name="Weaver B."/>
            <person name="Shoaibi A."/>
            <person name="Domingo A.R."/>
            <person name="Wasawo D."/>
            <person name="Crabtree J."/>
            <person name="Wortman J.R."/>
            <person name="Haas B."/>
            <person name="Angiuoli S.V."/>
            <person name="Creasy T.H."/>
            <person name="Lu C."/>
            <person name="Suh B."/>
            <person name="Silva J.C."/>
            <person name="Utterback T.R."/>
            <person name="Feldblyum T.V."/>
            <person name="Pertea M."/>
            <person name="Allen J."/>
            <person name="Nierman W.C."/>
            <person name="Taracha E.L.N."/>
            <person name="Salzberg S.L."/>
            <person name="White O.R."/>
            <person name="Fitzhugh H.A."/>
            <person name="Morzaria S."/>
            <person name="Venter J.C."/>
            <person name="Fraser C.M."/>
            <person name="Nene V."/>
        </authorList>
    </citation>
    <scope>NUCLEOTIDE SEQUENCE [LARGE SCALE GENOMIC DNA]</scope>
    <source>
        <strain evidence="6 7">Muguga</strain>
    </source>
</reference>
<dbReference type="Pfam" id="PF12796">
    <property type="entry name" value="Ank_2"/>
    <property type="match status" value="2"/>
</dbReference>
<dbReference type="Gene3D" id="1.10.10.1440">
    <property type="entry name" value="PHAX RNA-binding domain"/>
    <property type="match status" value="1"/>
</dbReference>
<dbReference type="SMART" id="SM00248">
    <property type="entry name" value="ANK"/>
    <property type="match status" value="5"/>
</dbReference>
<dbReference type="SUPFAM" id="SSF48403">
    <property type="entry name" value="Ankyrin repeat"/>
    <property type="match status" value="1"/>
</dbReference>
<feature type="repeat" description="ANK" evidence="3">
    <location>
        <begin position="396"/>
        <end position="428"/>
    </location>
</feature>
<feature type="compositionally biased region" description="Polar residues" evidence="4">
    <location>
        <begin position="17"/>
        <end position="34"/>
    </location>
</feature>
<evidence type="ECO:0000313" key="7">
    <source>
        <dbReference type="Proteomes" id="UP000001949"/>
    </source>
</evidence>
<dbReference type="Gene3D" id="1.25.40.20">
    <property type="entry name" value="Ankyrin repeat-containing domain"/>
    <property type="match status" value="2"/>
</dbReference>
<feature type="compositionally biased region" description="Basic residues" evidence="4">
    <location>
        <begin position="729"/>
        <end position="738"/>
    </location>
</feature>
<dbReference type="InParanoid" id="Q4N0G4"/>
<feature type="region of interest" description="Disordered" evidence="4">
    <location>
        <begin position="710"/>
        <end position="738"/>
    </location>
</feature>
<dbReference type="GeneID" id="3500117"/>
<evidence type="ECO:0000259" key="5">
    <source>
        <dbReference type="Pfam" id="PF10258"/>
    </source>
</evidence>
<dbReference type="PANTHER" id="PTHR24126">
    <property type="entry name" value="ANKYRIN REPEAT, PH AND SEC7 DOMAIN CONTAINING PROTEIN SECG-RELATED"/>
    <property type="match status" value="1"/>
</dbReference>
<dbReference type="STRING" id="5875.Q4N0G4"/>
<organism evidence="6 7">
    <name type="scientific">Theileria parva</name>
    <name type="common">East coast fever infection agent</name>
    <dbReference type="NCBI Taxonomy" id="5875"/>
    <lineage>
        <taxon>Eukaryota</taxon>
        <taxon>Sar</taxon>
        <taxon>Alveolata</taxon>
        <taxon>Apicomplexa</taxon>
        <taxon>Aconoidasida</taxon>
        <taxon>Piroplasmida</taxon>
        <taxon>Theileriidae</taxon>
        <taxon>Theileria</taxon>
    </lineage>
</organism>
<feature type="repeat" description="ANK" evidence="3">
    <location>
        <begin position="363"/>
        <end position="395"/>
    </location>
</feature>
<dbReference type="InterPro" id="IPR019385">
    <property type="entry name" value="PHAX_RNA-binding_domain"/>
</dbReference>
<dbReference type="InterPro" id="IPR002110">
    <property type="entry name" value="Ankyrin_rpt"/>
</dbReference>
<feature type="domain" description="Phosphorylated adapter RNA export protein RNA-binding" evidence="5">
    <location>
        <begin position="592"/>
        <end position="676"/>
    </location>
</feature>
<dbReference type="PROSITE" id="PS50088">
    <property type="entry name" value="ANK_REPEAT"/>
    <property type="match status" value="4"/>
</dbReference>